<organism evidence="1 2">
    <name type="scientific">Candidatus Saganbacteria bacterium CG08_land_8_20_14_0_20_45_16</name>
    <dbReference type="NCBI Taxonomy" id="2014293"/>
    <lineage>
        <taxon>Bacteria</taxon>
        <taxon>Bacillati</taxon>
        <taxon>Saganbacteria</taxon>
    </lineage>
</organism>
<evidence type="ECO:0000313" key="1">
    <source>
        <dbReference type="EMBL" id="PIS31286.1"/>
    </source>
</evidence>
<proteinExistence type="predicted"/>
<dbReference type="EMBL" id="PEYM01000027">
    <property type="protein sequence ID" value="PIS31286.1"/>
    <property type="molecule type" value="Genomic_DNA"/>
</dbReference>
<sequence>MSGKAVVHVVSTNLAEHYSFAPGSDSYPYGDTRELADGLGRDRVTGEAAANTGGKWLLLADSGAIDFTSLGISDYIVVGRRLRFDYTIGSGETIYVHVLVDYNLDGTWDTEWYGTLTVSASSAVFNKITEVPIPAPPGIKN</sequence>
<name>A0A2H0Y3A2_UNCSA</name>
<accession>A0A2H0Y3A2</accession>
<dbReference type="AlphaFoldDB" id="A0A2H0Y3A2"/>
<evidence type="ECO:0000313" key="2">
    <source>
        <dbReference type="Proteomes" id="UP000231343"/>
    </source>
</evidence>
<comment type="caution">
    <text evidence="1">The sequence shown here is derived from an EMBL/GenBank/DDBJ whole genome shotgun (WGS) entry which is preliminary data.</text>
</comment>
<reference evidence="1 2" key="1">
    <citation type="submission" date="2017-09" db="EMBL/GenBank/DDBJ databases">
        <title>Depth-based differentiation of microbial function through sediment-hosted aquifers and enrichment of novel symbionts in the deep terrestrial subsurface.</title>
        <authorList>
            <person name="Probst A.J."/>
            <person name="Ladd B."/>
            <person name="Jarett J.K."/>
            <person name="Geller-Mcgrath D.E."/>
            <person name="Sieber C.M."/>
            <person name="Emerson J.B."/>
            <person name="Anantharaman K."/>
            <person name="Thomas B.C."/>
            <person name="Malmstrom R."/>
            <person name="Stieglmeier M."/>
            <person name="Klingl A."/>
            <person name="Woyke T."/>
            <person name="Ryan C.M."/>
            <person name="Banfield J.F."/>
        </authorList>
    </citation>
    <scope>NUCLEOTIDE SEQUENCE [LARGE SCALE GENOMIC DNA]</scope>
    <source>
        <strain evidence="1">CG08_land_8_20_14_0_20_45_16</strain>
    </source>
</reference>
<gene>
    <name evidence="1" type="ORF">COT42_01455</name>
</gene>
<protein>
    <submittedName>
        <fullName evidence="1">Uncharacterized protein</fullName>
    </submittedName>
</protein>
<dbReference type="Proteomes" id="UP000231343">
    <property type="component" value="Unassembled WGS sequence"/>
</dbReference>